<dbReference type="HOGENOM" id="CLU_1908788_0_0_1"/>
<dbReference type="InParanoid" id="E9GIA6"/>
<dbReference type="AlphaFoldDB" id="E9GIA6"/>
<protein>
    <submittedName>
        <fullName evidence="1">Uncharacterized protein</fullName>
    </submittedName>
</protein>
<dbReference type="PANTHER" id="PTHR23263:SF124">
    <property type="entry name" value="SMALL PROLINE-RICH PROTEIN 3"/>
    <property type="match status" value="1"/>
</dbReference>
<name>E9GIA6_DAPPU</name>
<accession>E9GIA6</accession>
<dbReference type="KEGG" id="dpx:DAPPUDRAFT_318265"/>
<dbReference type="OrthoDB" id="10628431at2759"/>
<sequence>MVIIAPAYYTEVPKYYSAPSYYTEVPACYTTETVEYYTEALMGVVLLLGVESFMAGLTTGVPMSPGYGGYQTTTPASDCTTTTSTTTSYYTEVSKYYSALSYCTEALAYHTTNGRKSHRTAKVLLCHELHDLN</sequence>
<reference evidence="1 2" key="1">
    <citation type="journal article" date="2011" name="Science">
        <title>The ecoresponsive genome of Daphnia pulex.</title>
        <authorList>
            <person name="Colbourne J.K."/>
            <person name="Pfrender M.E."/>
            <person name="Gilbert D."/>
            <person name="Thomas W.K."/>
            <person name="Tucker A."/>
            <person name="Oakley T.H."/>
            <person name="Tokishita S."/>
            <person name="Aerts A."/>
            <person name="Arnold G.J."/>
            <person name="Basu M.K."/>
            <person name="Bauer D.J."/>
            <person name="Caceres C.E."/>
            <person name="Carmel L."/>
            <person name="Casola C."/>
            <person name="Choi J.H."/>
            <person name="Detter J.C."/>
            <person name="Dong Q."/>
            <person name="Dusheyko S."/>
            <person name="Eads B.D."/>
            <person name="Frohlich T."/>
            <person name="Geiler-Samerotte K.A."/>
            <person name="Gerlach D."/>
            <person name="Hatcher P."/>
            <person name="Jogdeo S."/>
            <person name="Krijgsveld J."/>
            <person name="Kriventseva E.V."/>
            <person name="Kultz D."/>
            <person name="Laforsch C."/>
            <person name="Lindquist E."/>
            <person name="Lopez J."/>
            <person name="Manak J.R."/>
            <person name="Muller J."/>
            <person name="Pangilinan J."/>
            <person name="Patwardhan R.P."/>
            <person name="Pitluck S."/>
            <person name="Pritham E.J."/>
            <person name="Rechtsteiner A."/>
            <person name="Rho M."/>
            <person name="Rogozin I.B."/>
            <person name="Sakarya O."/>
            <person name="Salamov A."/>
            <person name="Schaack S."/>
            <person name="Shapiro H."/>
            <person name="Shiga Y."/>
            <person name="Skalitzky C."/>
            <person name="Smith Z."/>
            <person name="Souvorov A."/>
            <person name="Sung W."/>
            <person name="Tang Z."/>
            <person name="Tsuchiya D."/>
            <person name="Tu H."/>
            <person name="Vos H."/>
            <person name="Wang M."/>
            <person name="Wolf Y.I."/>
            <person name="Yamagata H."/>
            <person name="Yamada T."/>
            <person name="Ye Y."/>
            <person name="Shaw J.R."/>
            <person name="Andrews J."/>
            <person name="Crease T.J."/>
            <person name="Tang H."/>
            <person name="Lucas S.M."/>
            <person name="Robertson H.M."/>
            <person name="Bork P."/>
            <person name="Koonin E.V."/>
            <person name="Zdobnov E.M."/>
            <person name="Grigoriev I.V."/>
            <person name="Lynch M."/>
            <person name="Boore J.L."/>
        </authorList>
    </citation>
    <scope>NUCLEOTIDE SEQUENCE [LARGE SCALE GENOMIC DNA]</scope>
</reference>
<gene>
    <name evidence="1" type="ORF">DAPPUDRAFT_318265</name>
</gene>
<dbReference type="Proteomes" id="UP000000305">
    <property type="component" value="Unassembled WGS sequence"/>
</dbReference>
<proteinExistence type="predicted"/>
<organism evidence="1 2">
    <name type="scientific">Daphnia pulex</name>
    <name type="common">Water flea</name>
    <dbReference type="NCBI Taxonomy" id="6669"/>
    <lineage>
        <taxon>Eukaryota</taxon>
        <taxon>Metazoa</taxon>
        <taxon>Ecdysozoa</taxon>
        <taxon>Arthropoda</taxon>
        <taxon>Crustacea</taxon>
        <taxon>Branchiopoda</taxon>
        <taxon>Diplostraca</taxon>
        <taxon>Cladocera</taxon>
        <taxon>Anomopoda</taxon>
        <taxon>Daphniidae</taxon>
        <taxon>Daphnia</taxon>
    </lineage>
</organism>
<dbReference type="PhylomeDB" id="E9GIA6"/>
<dbReference type="EMBL" id="GL732546">
    <property type="protein sequence ID" value="EFX80804.1"/>
    <property type="molecule type" value="Genomic_DNA"/>
</dbReference>
<evidence type="ECO:0000313" key="2">
    <source>
        <dbReference type="Proteomes" id="UP000000305"/>
    </source>
</evidence>
<keyword evidence="2" id="KW-1185">Reference proteome</keyword>
<evidence type="ECO:0000313" key="1">
    <source>
        <dbReference type="EMBL" id="EFX80804.1"/>
    </source>
</evidence>
<dbReference type="PANTHER" id="PTHR23263">
    <property type="entry name" value="SMALL PROLINE-RICH PROTEIN"/>
    <property type="match status" value="1"/>
</dbReference>